<protein>
    <recommendedName>
        <fullName evidence="4">Kinetochore protein mis14</fullName>
    </recommendedName>
</protein>
<dbReference type="InterPro" id="IPR013950">
    <property type="entry name" value="Mis14/Nsl1"/>
</dbReference>
<evidence type="ECO:0000256" key="1">
    <source>
        <dbReference type="SAM" id="MobiDB-lite"/>
    </source>
</evidence>
<evidence type="ECO:0000313" key="3">
    <source>
        <dbReference type="Proteomes" id="UP001283341"/>
    </source>
</evidence>
<gene>
    <name evidence="2" type="ORF">B0H66DRAFT_552076</name>
</gene>
<accession>A0AAE0IBC3</accession>
<evidence type="ECO:0008006" key="4">
    <source>
        <dbReference type="Google" id="ProtNLM"/>
    </source>
</evidence>
<reference evidence="2" key="2">
    <citation type="submission" date="2023-06" db="EMBL/GenBank/DDBJ databases">
        <authorList>
            <consortium name="Lawrence Berkeley National Laboratory"/>
            <person name="Haridas S."/>
            <person name="Hensen N."/>
            <person name="Bonometti L."/>
            <person name="Westerberg I."/>
            <person name="Brannstrom I.O."/>
            <person name="Guillou S."/>
            <person name="Cros-Aarteil S."/>
            <person name="Calhoun S."/>
            <person name="Kuo A."/>
            <person name="Mondo S."/>
            <person name="Pangilinan J."/>
            <person name="Riley R."/>
            <person name="Labutti K."/>
            <person name="Andreopoulos B."/>
            <person name="Lipzen A."/>
            <person name="Chen C."/>
            <person name="Yanf M."/>
            <person name="Daum C."/>
            <person name="Ng V."/>
            <person name="Clum A."/>
            <person name="Steindorff A."/>
            <person name="Ohm R."/>
            <person name="Martin F."/>
            <person name="Silar P."/>
            <person name="Natvig D."/>
            <person name="Lalanne C."/>
            <person name="Gautier V."/>
            <person name="Ament-Velasquez S.L."/>
            <person name="Kruys A."/>
            <person name="Hutchinson M.I."/>
            <person name="Powell A.J."/>
            <person name="Barry K."/>
            <person name="Miller A.N."/>
            <person name="Grigoriev I.V."/>
            <person name="Debuchy R."/>
            <person name="Gladieux P."/>
            <person name="Thoren M.H."/>
            <person name="Johannesson H."/>
        </authorList>
    </citation>
    <scope>NUCLEOTIDE SEQUENCE</scope>
    <source>
        <strain evidence="2">CBS 118394</strain>
    </source>
</reference>
<dbReference type="GO" id="GO:0000444">
    <property type="term" value="C:MIS12/MIND type complex"/>
    <property type="evidence" value="ECO:0007669"/>
    <property type="project" value="TreeGrafter"/>
</dbReference>
<feature type="region of interest" description="Disordered" evidence="1">
    <location>
        <begin position="86"/>
        <end position="139"/>
    </location>
</feature>
<organism evidence="2 3">
    <name type="scientific">Apodospora peruviana</name>
    <dbReference type="NCBI Taxonomy" id="516989"/>
    <lineage>
        <taxon>Eukaryota</taxon>
        <taxon>Fungi</taxon>
        <taxon>Dikarya</taxon>
        <taxon>Ascomycota</taxon>
        <taxon>Pezizomycotina</taxon>
        <taxon>Sordariomycetes</taxon>
        <taxon>Sordariomycetidae</taxon>
        <taxon>Sordariales</taxon>
        <taxon>Lasiosphaeriaceae</taxon>
        <taxon>Apodospora</taxon>
    </lineage>
</organism>
<name>A0AAE0IBC3_9PEZI</name>
<sequence length="279" mass="30477">MDPSQRRIELQGPEDLTYLINNVRRAAADSINAAFPPVPDGGDDYQEDELRLRIEQMVNDYIIQTFTLAAPNLSINGMPVDLDRFLAPAPESNPNPNPNPKSKSKKSKSKSSAAPTTKTTTGLVWRGSPHPTPEEQYEPFDARKRARVEDLAREEEDLLRAIATLKRRVPAATANTWAAASRASLAADEQALEAARARVIADIQSSTPTTTSGREGTTQTTEKLFLLDGIGLPLERQAGVEKGFSGAVEALGRLKRDMPATVAKMERARVAGQYVVTER</sequence>
<dbReference type="PANTHER" id="PTHR31749">
    <property type="entry name" value="KINETOCHORE-ASSOCIATED PROTEIN NSL1 HOMOLOG"/>
    <property type="match status" value="1"/>
</dbReference>
<dbReference type="Pfam" id="PF08641">
    <property type="entry name" value="Mis14"/>
    <property type="match status" value="1"/>
</dbReference>
<evidence type="ECO:0000313" key="2">
    <source>
        <dbReference type="EMBL" id="KAK3321567.1"/>
    </source>
</evidence>
<reference evidence="2" key="1">
    <citation type="journal article" date="2023" name="Mol. Phylogenet. Evol.">
        <title>Genome-scale phylogeny and comparative genomics of the fungal order Sordariales.</title>
        <authorList>
            <person name="Hensen N."/>
            <person name="Bonometti L."/>
            <person name="Westerberg I."/>
            <person name="Brannstrom I.O."/>
            <person name="Guillou S."/>
            <person name="Cros-Aarteil S."/>
            <person name="Calhoun S."/>
            <person name="Haridas S."/>
            <person name="Kuo A."/>
            <person name="Mondo S."/>
            <person name="Pangilinan J."/>
            <person name="Riley R."/>
            <person name="LaButti K."/>
            <person name="Andreopoulos B."/>
            <person name="Lipzen A."/>
            <person name="Chen C."/>
            <person name="Yan M."/>
            <person name="Daum C."/>
            <person name="Ng V."/>
            <person name="Clum A."/>
            <person name="Steindorff A."/>
            <person name="Ohm R.A."/>
            <person name="Martin F."/>
            <person name="Silar P."/>
            <person name="Natvig D.O."/>
            <person name="Lalanne C."/>
            <person name="Gautier V."/>
            <person name="Ament-Velasquez S.L."/>
            <person name="Kruys A."/>
            <person name="Hutchinson M.I."/>
            <person name="Powell A.J."/>
            <person name="Barry K."/>
            <person name="Miller A.N."/>
            <person name="Grigoriev I.V."/>
            <person name="Debuchy R."/>
            <person name="Gladieux P."/>
            <person name="Hiltunen Thoren M."/>
            <person name="Johannesson H."/>
        </authorList>
    </citation>
    <scope>NUCLEOTIDE SEQUENCE</scope>
    <source>
        <strain evidence="2">CBS 118394</strain>
    </source>
</reference>
<proteinExistence type="predicted"/>
<feature type="compositionally biased region" description="Low complexity" evidence="1">
    <location>
        <begin position="110"/>
        <end position="120"/>
    </location>
</feature>
<dbReference type="PANTHER" id="PTHR31749:SF3">
    <property type="entry name" value="KINETOCHORE-ASSOCIATED PROTEIN NSL1 HOMOLOG"/>
    <property type="match status" value="1"/>
</dbReference>
<keyword evidence="3" id="KW-1185">Reference proteome</keyword>
<dbReference type="AlphaFoldDB" id="A0AAE0IBC3"/>
<dbReference type="EMBL" id="JAUEDM010000003">
    <property type="protein sequence ID" value="KAK3321567.1"/>
    <property type="molecule type" value="Genomic_DNA"/>
</dbReference>
<dbReference type="Proteomes" id="UP001283341">
    <property type="component" value="Unassembled WGS sequence"/>
</dbReference>
<dbReference type="GO" id="GO:0000070">
    <property type="term" value="P:mitotic sister chromatid segregation"/>
    <property type="evidence" value="ECO:0007669"/>
    <property type="project" value="InterPro"/>
</dbReference>
<comment type="caution">
    <text evidence="2">The sequence shown here is derived from an EMBL/GenBank/DDBJ whole genome shotgun (WGS) entry which is preliminary data.</text>
</comment>